<dbReference type="Gene3D" id="3.30.160.60">
    <property type="entry name" value="Classic Zinc Finger"/>
    <property type="match status" value="1"/>
</dbReference>
<dbReference type="InterPro" id="IPR036236">
    <property type="entry name" value="Znf_C2H2_sf"/>
</dbReference>
<evidence type="ECO:0000256" key="1">
    <source>
        <dbReference type="PROSITE-ProRule" id="PRU00042"/>
    </source>
</evidence>
<dbReference type="InterPro" id="IPR013087">
    <property type="entry name" value="Znf_C2H2_type"/>
</dbReference>
<evidence type="ECO:0000313" key="3">
    <source>
        <dbReference type="EMBL" id="KAL2743970.1"/>
    </source>
</evidence>
<dbReference type="Proteomes" id="UP001607303">
    <property type="component" value="Unassembled WGS sequence"/>
</dbReference>
<dbReference type="InterPro" id="IPR019496">
    <property type="entry name" value="NUFIP1_cons_dom"/>
</dbReference>
<keyword evidence="1" id="KW-0862">Zinc</keyword>
<dbReference type="PROSITE" id="PS50157">
    <property type="entry name" value="ZINC_FINGER_C2H2_2"/>
    <property type="match status" value="1"/>
</dbReference>
<dbReference type="GO" id="GO:0008270">
    <property type="term" value="F:zinc ion binding"/>
    <property type="evidence" value="ECO:0007669"/>
    <property type="project" value="UniProtKB-KW"/>
</dbReference>
<organism evidence="3 4">
    <name type="scientific">Vespula maculifrons</name>
    <name type="common">Eastern yellow jacket</name>
    <name type="synonym">Wasp</name>
    <dbReference type="NCBI Taxonomy" id="7453"/>
    <lineage>
        <taxon>Eukaryota</taxon>
        <taxon>Metazoa</taxon>
        <taxon>Ecdysozoa</taxon>
        <taxon>Arthropoda</taxon>
        <taxon>Hexapoda</taxon>
        <taxon>Insecta</taxon>
        <taxon>Pterygota</taxon>
        <taxon>Neoptera</taxon>
        <taxon>Endopterygota</taxon>
        <taxon>Hymenoptera</taxon>
        <taxon>Apocrita</taxon>
        <taxon>Aculeata</taxon>
        <taxon>Vespoidea</taxon>
        <taxon>Vespidae</taxon>
        <taxon>Vespinae</taxon>
        <taxon>Vespula</taxon>
    </lineage>
</organism>
<dbReference type="PANTHER" id="PTHR13309">
    <property type="entry name" value="NUCLEAR FRAGILE X MENTAL RETARDATION PROTEIN INTERACTING PROTEIN 1"/>
    <property type="match status" value="1"/>
</dbReference>
<dbReference type="Pfam" id="PF12874">
    <property type="entry name" value="zf-met"/>
    <property type="match status" value="1"/>
</dbReference>
<reference evidence="3 4" key="1">
    <citation type="journal article" date="2024" name="Ann. Entomol. Soc. Am.">
        <title>Genomic analyses of the southern and eastern yellowjacket wasps (Hymenoptera: Vespidae) reveal evolutionary signatures of social life.</title>
        <authorList>
            <person name="Catto M.A."/>
            <person name="Caine P.B."/>
            <person name="Orr S.E."/>
            <person name="Hunt B.G."/>
            <person name="Goodisman M.A.D."/>
        </authorList>
    </citation>
    <scope>NUCLEOTIDE SEQUENCE [LARGE SCALE GENOMIC DNA]</scope>
    <source>
        <strain evidence="3">232</strain>
        <tissue evidence="3">Head and thorax</tissue>
    </source>
</reference>
<feature type="domain" description="C2H2-type" evidence="2">
    <location>
        <begin position="45"/>
        <end position="67"/>
    </location>
</feature>
<dbReference type="SMART" id="SM00355">
    <property type="entry name" value="ZnF_C2H2"/>
    <property type="match status" value="2"/>
</dbReference>
<proteinExistence type="predicted"/>
<keyword evidence="4" id="KW-1185">Reference proteome</keyword>
<evidence type="ECO:0000259" key="2">
    <source>
        <dbReference type="PROSITE" id="PS50157"/>
    </source>
</evidence>
<evidence type="ECO:0000313" key="4">
    <source>
        <dbReference type="Proteomes" id="UP001607303"/>
    </source>
</evidence>
<dbReference type="SUPFAM" id="SSF57667">
    <property type="entry name" value="beta-beta-alpha zinc fingers"/>
    <property type="match status" value="1"/>
</dbReference>
<accession>A0ABD2CFZ4</accession>
<keyword evidence="1" id="KW-0479">Metal-binding</keyword>
<dbReference type="InterPro" id="IPR039136">
    <property type="entry name" value="NUFIP1-like"/>
</dbReference>
<dbReference type="AlphaFoldDB" id="A0ABD2CFZ4"/>
<dbReference type="EMBL" id="JAYRBN010000053">
    <property type="protein sequence ID" value="KAL2743970.1"/>
    <property type="molecule type" value="Genomic_DNA"/>
</dbReference>
<dbReference type="PROSITE" id="PS00028">
    <property type="entry name" value="ZINC_FINGER_C2H2_1"/>
    <property type="match status" value="1"/>
</dbReference>
<dbReference type="Pfam" id="PF10453">
    <property type="entry name" value="NUFIP1"/>
    <property type="match status" value="1"/>
</dbReference>
<gene>
    <name evidence="3" type="ORF">V1477_007846</name>
</gene>
<dbReference type="PANTHER" id="PTHR13309:SF0">
    <property type="entry name" value="FMR1-INTERACTING PROTEIN NUFIP1"/>
    <property type="match status" value="1"/>
</dbReference>
<comment type="caution">
    <text evidence="3">The sequence shown here is derived from an EMBL/GenBank/DDBJ whole genome shotgun (WGS) entry which is preliminary data.</text>
</comment>
<name>A0ABD2CFZ4_VESMC</name>
<keyword evidence="1" id="KW-0863">Zinc-finger</keyword>
<sequence length="377" mass="44110">MNNLYNEMVIEPLKVYGVVHLYPNNEEPYDKRDENYESSDEDQQYYCEVCDREFPSKVMLSEHVNTHKLCGIDGCTFTAHPLLVEKHISMQHSTGLYQRMKNLSTPEDIQKWIAERKRKYPTKANIEEQKNAELKKIQRGEIIKQEQKFVRPRTNKTNTYTERKRRVRKRRVPKHENIARVTDIYRGLISFPGTSCLDDDSNESFNEEHLETKPTTADVVIESPFNISDEEDVSIESNLINSPIKNTLTCSLVADYESEDEIPEEIPIKKSKICLDQKNIMVEKVLNPEQSVNNHSILSDTVSNNEISNTSEKFNSKKKETEPYNIRTKNTIINNKRNNKNSLHLLQRLLSRSIQHERNMICQCIKYIVDNNFFDCD</sequence>
<protein>
    <submittedName>
        <fullName evidence="3">Nuclear fragile X mental retardation-interacting protein 1</fullName>
    </submittedName>
</protein>